<organism evidence="1 2">
    <name type="scientific">Nitrososphaera gargensis (strain Ga9.2)</name>
    <dbReference type="NCBI Taxonomy" id="1237085"/>
    <lineage>
        <taxon>Archaea</taxon>
        <taxon>Nitrososphaerota</taxon>
        <taxon>Nitrososphaeria</taxon>
        <taxon>Nitrososphaerales</taxon>
        <taxon>Nitrososphaeraceae</taxon>
        <taxon>Nitrososphaera</taxon>
    </lineage>
</organism>
<evidence type="ECO:0000313" key="1">
    <source>
        <dbReference type="EMBL" id="AFU57921.1"/>
    </source>
</evidence>
<gene>
    <name evidence="1" type="ordered locus">Ngar_c09790</name>
</gene>
<accession>K0I9A9</accession>
<dbReference type="STRING" id="1237085.Ngar_c09790"/>
<keyword evidence="2" id="KW-1185">Reference proteome</keyword>
<dbReference type="KEGG" id="nga:Ngar_c09790"/>
<reference evidence="1 2" key="1">
    <citation type="journal article" date="2012" name="Environ. Microbiol.">
        <title>The genome of the ammonia-oxidizing Candidatus Nitrososphaera gargensis: insights into metabolic versatility and environmental adaptations.</title>
        <authorList>
            <person name="Spang A."/>
            <person name="Poehlein A."/>
            <person name="Offre P."/>
            <person name="Zumbragel S."/>
            <person name="Haider S."/>
            <person name="Rychlik N."/>
            <person name="Nowka B."/>
            <person name="Schmeisser C."/>
            <person name="Lebedeva E.V."/>
            <person name="Rattei T."/>
            <person name="Bohm C."/>
            <person name="Schmid M."/>
            <person name="Galushko A."/>
            <person name="Hatzenpichler R."/>
            <person name="Weinmaier T."/>
            <person name="Daniel R."/>
            <person name="Schleper C."/>
            <person name="Spieck E."/>
            <person name="Streit W."/>
            <person name="Wagner M."/>
        </authorList>
    </citation>
    <scope>NUCLEOTIDE SEQUENCE [LARGE SCALE GENOMIC DNA]</scope>
    <source>
        <strain evidence="2">Ga9.2</strain>
    </source>
</reference>
<dbReference type="HOGENOM" id="CLU_2406450_0_0_2"/>
<dbReference type="InParanoid" id="K0I9A9"/>
<proteinExistence type="predicted"/>
<dbReference type="AlphaFoldDB" id="K0I9A9"/>
<evidence type="ECO:0000313" key="2">
    <source>
        <dbReference type="Proteomes" id="UP000008037"/>
    </source>
</evidence>
<dbReference type="EMBL" id="CP002408">
    <property type="protein sequence ID" value="AFU57921.1"/>
    <property type="molecule type" value="Genomic_DNA"/>
</dbReference>
<name>K0I9A9_NITGG</name>
<sequence>MGCIARLAKRKPVLFVDDSSESQEAILLFDKSGIEYVKYHIKKFEESCCGELPTTKAPSVFAPDGVFKGMEGVRQYLSEKHDYEKPSESAYW</sequence>
<dbReference type="Proteomes" id="UP000008037">
    <property type="component" value="Chromosome"/>
</dbReference>
<dbReference type="BioCyc" id="CNIT1237085:G1324-977-MONOMER"/>
<protein>
    <submittedName>
        <fullName evidence="1">Uncharacterized protein</fullName>
    </submittedName>
</protein>